<evidence type="ECO:0000256" key="6">
    <source>
        <dbReference type="ARBA" id="ARBA00023015"/>
    </source>
</evidence>
<dbReference type="VEuPathDB" id="VectorBase:CSON008861"/>
<dbReference type="FunFam" id="3.30.160.60:FF:000414">
    <property type="entry name" value="Zinc finger protein 398"/>
    <property type="match status" value="1"/>
</dbReference>
<dbReference type="FunFam" id="3.30.160.60:FF:000446">
    <property type="entry name" value="Zinc finger protein"/>
    <property type="match status" value="1"/>
</dbReference>
<dbReference type="EMBL" id="UFQT01003401">
    <property type="protein sequence ID" value="SSX34966.1"/>
    <property type="molecule type" value="Genomic_DNA"/>
</dbReference>
<keyword evidence="8" id="KW-0539">Nucleus</keyword>
<feature type="domain" description="C2H2-type" evidence="10">
    <location>
        <begin position="227"/>
        <end position="255"/>
    </location>
</feature>
<dbReference type="PANTHER" id="PTHR47772:SF4">
    <property type="entry name" value="ZFP64 ZINC FINGER PROTEIN"/>
    <property type="match status" value="1"/>
</dbReference>
<evidence type="ECO:0000256" key="4">
    <source>
        <dbReference type="ARBA" id="ARBA00022771"/>
    </source>
</evidence>
<evidence type="ECO:0000256" key="8">
    <source>
        <dbReference type="ARBA" id="ARBA00023242"/>
    </source>
</evidence>
<keyword evidence="6" id="KW-0805">Transcription regulation</keyword>
<dbReference type="EMBL" id="UFQS01003401">
    <property type="protein sequence ID" value="SSX15604.1"/>
    <property type="molecule type" value="Genomic_DNA"/>
</dbReference>
<keyword evidence="5" id="KW-0862">Zinc</keyword>
<dbReference type="InterPro" id="IPR036236">
    <property type="entry name" value="Znf_C2H2_sf"/>
</dbReference>
<evidence type="ECO:0000256" key="7">
    <source>
        <dbReference type="ARBA" id="ARBA00023163"/>
    </source>
</evidence>
<dbReference type="AlphaFoldDB" id="A0A336MXH7"/>
<keyword evidence="4 9" id="KW-0863">Zinc-finger</keyword>
<proteinExistence type="predicted"/>
<feature type="domain" description="C2H2-type" evidence="10">
    <location>
        <begin position="286"/>
        <end position="313"/>
    </location>
</feature>
<dbReference type="PROSITE" id="PS00028">
    <property type="entry name" value="ZINC_FINGER_C2H2_1"/>
    <property type="match status" value="6"/>
</dbReference>
<evidence type="ECO:0000256" key="2">
    <source>
        <dbReference type="ARBA" id="ARBA00022723"/>
    </source>
</evidence>
<feature type="domain" description="C2H2-type" evidence="10">
    <location>
        <begin position="427"/>
        <end position="454"/>
    </location>
</feature>
<evidence type="ECO:0000256" key="9">
    <source>
        <dbReference type="PROSITE-ProRule" id="PRU00042"/>
    </source>
</evidence>
<keyword evidence="2" id="KW-0479">Metal-binding</keyword>
<reference evidence="11" key="1">
    <citation type="submission" date="2018-04" db="EMBL/GenBank/DDBJ databases">
        <authorList>
            <person name="Go L.Y."/>
            <person name="Mitchell J.A."/>
        </authorList>
    </citation>
    <scope>NUCLEOTIDE SEQUENCE</scope>
    <source>
        <tissue evidence="11">Whole organism</tissue>
    </source>
</reference>
<dbReference type="SUPFAM" id="SSF57667">
    <property type="entry name" value="beta-beta-alpha zinc fingers"/>
    <property type="match status" value="4"/>
</dbReference>
<evidence type="ECO:0000259" key="10">
    <source>
        <dbReference type="PROSITE" id="PS50157"/>
    </source>
</evidence>
<feature type="domain" description="C2H2-type" evidence="10">
    <location>
        <begin position="371"/>
        <end position="398"/>
    </location>
</feature>
<accession>A0A336MXH7</accession>
<keyword evidence="3" id="KW-0677">Repeat</keyword>
<feature type="domain" description="C2H2-type" evidence="10">
    <location>
        <begin position="314"/>
        <end position="342"/>
    </location>
</feature>
<dbReference type="InterPro" id="IPR050636">
    <property type="entry name" value="C2H2-ZF_domain-containing"/>
</dbReference>
<evidence type="ECO:0000256" key="5">
    <source>
        <dbReference type="ARBA" id="ARBA00022833"/>
    </source>
</evidence>
<feature type="domain" description="C2H2-type" evidence="10">
    <location>
        <begin position="198"/>
        <end position="221"/>
    </location>
</feature>
<comment type="subcellular location">
    <subcellularLocation>
        <location evidence="1">Nucleus</location>
    </subcellularLocation>
</comment>
<reference evidence="12" key="2">
    <citation type="submission" date="2018-07" db="EMBL/GenBank/DDBJ databases">
        <authorList>
            <person name="Quirk P.G."/>
            <person name="Krulwich T.A."/>
        </authorList>
    </citation>
    <scope>NUCLEOTIDE SEQUENCE</scope>
</reference>
<evidence type="ECO:0000313" key="11">
    <source>
        <dbReference type="EMBL" id="SSX15604.1"/>
    </source>
</evidence>
<evidence type="ECO:0000256" key="3">
    <source>
        <dbReference type="ARBA" id="ARBA00022737"/>
    </source>
</evidence>
<dbReference type="Gene3D" id="3.30.160.60">
    <property type="entry name" value="Classic Zinc Finger"/>
    <property type="match status" value="6"/>
</dbReference>
<dbReference type="Pfam" id="PF00096">
    <property type="entry name" value="zf-C2H2"/>
    <property type="match status" value="4"/>
</dbReference>
<evidence type="ECO:0000313" key="12">
    <source>
        <dbReference type="EMBL" id="SSX34966.1"/>
    </source>
</evidence>
<organism evidence="12">
    <name type="scientific">Culicoides sonorensis</name>
    <name type="common">Biting midge</name>
    <dbReference type="NCBI Taxonomy" id="179676"/>
    <lineage>
        <taxon>Eukaryota</taxon>
        <taxon>Metazoa</taxon>
        <taxon>Ecdysozoa</taxon>
        <taxon>Arthropoda</taxon>
        <taxon>Hexapoda</taxon>
        <taxon>Insecta</taxon>
        <taxon>Pterygota</taxon>
        <taxon>Neoptera</taxon>
        <taxon>Endopterygota</taxon>
        <taxon>Diptera</taxon>
        <taxon>Nematocera</taxon>
        <taxon>Chironomoidea</taxon>
        <taxon>Ceratopogonidae</taxon>
        <taxon>Ceratopogoninae</taxon>
        <taxon>Culicoides</taxon>
        <taxon>Monoculicoides</taxon>
    </lineage>
</organism>
<feature type="domain" description="C2H2-type" evidence="10">
    <location>
        <begin position="342"/>
        <end position="369"/>
    </location>
</feature>
<keyword evidence="7" id="KW-0804">Transcription</keyword>
<protein>
    <submittedName>
        <fullName evidence="12">CSON008861 protein</fullName>
    </submittedName>
</protein>
<dbReference type="GO" id="GO:0008270">
    <property type="term" value="F:zinc ion binding"/>
    <property type="evidence" value="ECO:0007669"/>
    <property type="project" value="UniProtKB-KW"/>
</dbReference>
<sequence length="472" mass="55600">MTSQEINILLEFNSISGKITKFKIVKDIKSLIKTNEISLLNIEHEFDRTGNCEQCSGQLEFFLYEYNSKDDLILQSKTSNEDKLLDKIEVEPVHIEPPIFKEEIFVVENDEVQTTLNDEDKIEEPKTINNIRKNAKSKTLIKKSYKKKRLQDTIQKNEDGYWICPNCKSEFFSFPSLVQHRNVCTGQYIGKFHGGTNPKCSFCDRSFSGWSYVRRHERKEHLKTICFTCELCGYSTKYEQTLKHHKIKVHMGVAKPYMCDLCGFQCGTHGTILNHMKRKHLKRTHFMCEICSSKFISKGYLKTHMKSHIDERNFVCPLCNKKYKHDAGLRLHHYHVHEKKRYSCEKCEFVTHSKTSLRNHRGIHEKDRQEHFCNICKTGFGSKYTLRAHKTVHLDDRPFKCEHCEKTFKRKAELKIHTRYHTGEKPYECEICGQRYADRGCYRSHLIVHEKQLGIILDKSVKKFLKPDIVLN</sequence>
<dbReference type="PROSITE" id="PS50157">
    <property type="entry name" value="ZINC_FINGER_C2H2_2"/>
    <property type="match status" value="8"/>
</dbReference>
<dbReference type="SMART" id="SM00355">
    <property type="entry name" value="ZnF_C2H2"/>
    <property type="match status" value="10"/>
</dbReference>
<name>A0A336MXH7_CULSO</name>
<evidence type="ECO:0000256" key="1">
    <source>
        <dbReference type="ARBA" id="ARBA00004123"/>
    </source>
</evidence>
<feature type="domain" description="C2H2-type" evidence="10">
    <location>
        <begin position="399"/>
        <end position="426"/>
    </location>
</feature>
<gene>
    <name evidence="12" type="primary">CSON008861</name>
</gene>
<dbReference type="InterPro" id="IPR013087">
    <property type="entry name" value="Znf_C2H2_type"/>
</dbReference>
<dbReference type="PANTHER" id="PTHR47772">
    <property type="entry name" value="ZINC FINGER PROTEIN 200"/>
    <property type="match status" value="1"/>
</dbReference>
<dbReference type="GO" id="GO:0005634">
    <property type="term" value="C:nucleus"/>
    <property type="evidence" value="ECO:0007669"/>
    <property type="project" value="UniProtKB-SubCell"/>
</dbReference>